<reference evidence="2 3" key="1">
    <citation type="journal article" date="2020" name="ISME J.">
        <title>Comparative genomics reveals insights into cyanobacterial evolution and habitat adaptation.</title>
        <authorList>
            <person name="Chen M.Y."/>
            <person name="Teng W.K."/>
            <person name="Zhao L."/>
            <person name="Hu C.X."/>
            <person name="Zhou Y.K."/>
            <person name="Han B.P."/>
            <person name="Song L.R."/>
            <person name="Shu W.S."/>
        </authorList>
    </citation>
    <scope>NUCLEOTIDE SEQUENCE [LARGE SCALE GENOMIC DNA]</scope>
    <source>
        <strain evidence="2 3">FACHB-196</strain>
    </source>
</reference>
<dbReference type="Proteomes" id="UP000640531">
    <property type="component" value="Unassembled WGS sequence"/>
</dbReference>
<name>A0ABR8FBH3_9NOST</name>
<organism evidence="2 3">
    <name type="scientific">Anabaena lutea FACHB-196</name>
    <dbReference type="NCBI Taxonomy" id="2692881"/>
    <lineage>
        <taxon>Bacteria</taxon>
        <taxon>Bacillati</taxon>
        <taxon>Cyanobacteriota</taxon>
        <taxon>Cyanophyceae</taxon>
        <taxon>Nostocales</taxon>
        <taxon>Nostocaceae</taxon>
        <taxon>Anabaena</taxon>
    </lineage>
</organism>
<dbReference type="EMBL" id="JACJST010000002">
    <property type="protein sequence ID" value="MBD2566918.1"/>
    <property type="molecule type" value="Genomic_DNA"/>
</dbReference>
<evidence type="ECO:0000259" key="1">
    <source>
        <dbReference type="Pfam" id="PF14280"/>
    </source>
</evidence>
<evidence type="ECO:0000313" key="2">
    <source>
        <dbReference type="EMBL" id="MBD2566918.1"/>
    </source>
</evidence>
<dbReference type="Pfam" id="PF14280">
    <property type="entry name" value="DUF4365"/>
    <property type="match status" value="1"/>
</dbReference>
<proteinExistence type="predicted"/>
<gene>
    <name evidence="2" type="ORF">H6G59_03215</name>
</gene>
<accession>A0ABR8FBH3</accession>
<evidence type="ECO:0000313" key="3">
    <source>
        <dbReference type="Proteomes" id="UP000640531"/>
    </source>
</evidence>
<keyword evidence="3" id="KW-1185">Reference proteome</keyword>
<dbReference type="InterPro" id="IPR025375">
    <property type="entry name" value="DUF4365"/>
</dbReference>
<feature type="domain" description="DUF4365" evidence="1">
    <location>
        <begin position="40"/>
        <end position="132"/>
    </location>
</feature>
<sequence length="161" mass="18395">MRDALGARGESLFHLLMTPFPLGGSPIFKPQFLGNKWQYLDFIVELVGADSYIPYFFVQVKTTRQGYTKKENRLKVKVEEESVIGIASYPAPTYIVGIDEIQEVGYLVSANGENLKSLSSLSTKFPINKDNRQILWDEVNNFWSQYKNKNLASQFSDQQSR</sequence>
<protein>
    <submittedName>
        <fullName evidence="2">DUF4365 domain-containing protein</fullName>
    </submittedName>
</protein>
<comment type="caution">
    <text evidence="2">The sequence shown here is derived from an EMBL/GenBank/DDBJ whole genome shotgun (WGS) entry which is preliminary data.</text>
</comment>